<sequence length="331" mass="36625">SKGQQWCNWTRVMVGRDVGVTTDQSAWNWANAILGAQYGSGCGTYSCRSVLAMIAFIIISILLRSSSAIGDINCLLQNPPSGGGTQLHSQQSTRPVQPLVASLQFKPAPSPFSVSIQRFSPKIAVEPIPVWFRDAGHGSESPKVPSDETVLKFYEARGFESDIDVSITTKYRDCKEYIDGSTYFPTSDYINHAADAVESMLQQYPYYSPKPAALAYLLKFLPITQQPAALQLFHKIVNGDRKSLNGIVPVSNFQVNFIVIWQFPCISKALTYLISDRLTMLTLNDGYLKFEDHRSITVGRFQMIMASLFPQLTDQIAIDLSASDLPSSEDG</sequence>
<reference evidence="1" key="1">
    <citation type="submission" date="2015-04" db="EMBL/GenBank/DDBJ databases">
        <title>The genome sequence of the plant pathogenic Rhizarian Plasmodiophora brassicae reveals insights in its biotrophic life cycle and the origin of chitin synthesis.</title>
        <authorList>
            <person name="Schwelm A."/>
            <person name="Fogelqvist J."/>
            <person name="Knaust A."/>
            <person name="Julke S."/>
            <person name="Lilja T."/>
            <person name="Dhandapani V."/>
            <person name="Bonilla-Rosso G."/>
            <person name="Karlsson M."/>
            <person name="Shevchenko A."/>
            <person name="Choi S.R."/>
            <person name="Kim H.G."/>
            <person name="Park J.Y."/>
            <person name="Lim Y.P."/>
            <person name="Ludwig-Muller J."/>
            <person name="Dixelius C."/>
        </authorList>
    </citation>
    <scope>NUCLEOTIDE SEQUENCE</scope>
    <source>
        <tissue evidence="1">Potato root galls</tissue>
    </source>
</reference>
<feature type="non-terminal residue" evidence="1">
    <location>
        <position position="1"/>
    </location>
</feature>
<protein>
    <submittedName>
        <fullName evidence="1">Uncharacterized protein</fullName>
    </submittedName>
</protein>
<dbReference type="AlphaFoldDB" id="A0A0H5QFH0"/>
<organism evidence="1">
    <name type="scientific">Spongospora subterranea</name>
    <dbReference type="NCBI Taxonomy" id="70186"/>
    <lineage>
        <taxon>Eukaryota</taxon>
        <taxon>Sar</taxon>
        <taxon>Rhizaria</taxon>
        <taxon>Endomyxa</taxon>
        <taxon>Phytomyxea</taxon>
        <taxon>Plasmodiophorida</taxon>
        <taxon>Plasmodiophoridae</taxon>
        <taxon>Spongospora</taxon>
    </lineage>
</organism>
<proteinExistence type="predicted"/>
<dbReference type="EMBL" id="HACM01000336">
    <property type="protein sequence ID" value="CRZ00778.1"/>
    <property type="molecule type" value="Transcribed_RNA"/>
</dbReference>
<name>A0A0H5QFH0_9EUKA</name>
<evidence type="ECO:0000313" key="1">
    <source>
        <dbReference type="EMBL" id="CRZ00778.1"/>
    </source>
</evidence>
<accession>A0A0H5QFH0</accession>